<dbReference type="GO" id="GO:0006654">
    <property type="term" value="P:phosphatidic acid biosynthetic process"/>
    <property type="evidence" value="ECO:0007669"/>
    <property type="project" value="TreeGrafter"/>
</dbReference>
<protein>
    <submittedName>
        <fullName evidence="3">Predicted ER membrane protein</fullName>
    </submittedName>
</protein>
<dbReference type="PANTHER" id="PTHR31303:SF1">
    <property type="entry name" value="CTP-DEPENDENT DIACYLGLYCEROL KINASE 1"/>
    <property type="match status" value="1"/>
</dbReference>
<dbReference type="EMBL" id="LN483166">
    <property type="protein sequence ID" value="CED84890.1"/>
    <property type="molecule type" value="Genomic_DNA"/>
</dbReference>
<dbReference type="PANTHER" id="PTHR31303">
    <property type="entry name" value="CTP-DEPENDENT DIACYLGLYCEROL KINASE 1"/>
    <property type="match status" value="1"/>
</dbReference>
<evidence type="ECO:0000256" key="2">
    <source>
        <dbReference type="SAM" id="Phobius"/>
    </source>
</evidence>
<reference evidence="3" key="1">
    <citation type="submission" date="2014-08" db="EMBL/GenBank/DDBJ databases">
        <authorList>
            <person name="Sharma Rahul"/>
            <person name="Thines Marco"/>
        </authorList>
    </citation>
    <scope>NUCLEOTIDE SEQUENCE</scope>
</reference>
<dbReference type="AlphaFoldDB" id="A0A0F7SWA0"/>
<dbReference type="GO" id="GO:0005789">
    <property type="term" value="C:endoplasmic reticulum membrane"/>
    <property type="evidence" value="ECO:0007669"/>
    <property type="project" value="TreeGrafter"/>
</dbReference>
<feature type="transmembrane region" description="Helical" evidence="2">
    <location>
        <begin position="243"/>
        <end position="261"/>
    </location>
</feature>
<evidence type="ECO:0000313" key="3">
    <source>
        <dbReference type="EMBL" id="CED84890.1"/>
    </source>
</evidence>
<feature type="region of interest" description="Disordered" evidence="1">
    <location>
        <begin position="1"/>
        <end position="34"/>
    </location>
</feature>
<sequence length="295" mass="31628">MATPRRSARLANGTNSGSGNGSPLQTTTNGHHPVLSEEDSIKDQLKSSAVNVIKPRSFWATYEVPRKLLHSSIGVVTLILNAIDPPTLTPLILSLSAGLVIVTGADVIRFKSPVFAKTYEAYLGPLMRDSERHKWNGVIWYLVGVIFVLTLYPRDVAVLSILILSWADTAASTIGRLLSKSKYNPRLPARVCFGLIPLSPNKSLAGFVAAWMTGLIVAVGYYGGGPGGGGSRGGQVDWRVLEWRRGVAFTGSFVGCVAAYVEALDLPAGLDDNLTLPIVSGALVWAFLSFTSRFL</sequence>
<keyword evidence="2" id="KW-0472">Membrane</keyword>
<dbReference type="GO" id="GO:0004143">
    <property type="term" value="F:ATP-dependent diacylglycerol kinase activity"/>
    <property type="evidence" value="ECO:0007669"/>
    <property type="project" value="InterPro"/>
</dbReference>
<dbReference type="InterPro" id="IPR037997">
    <property type="entry name" value="Dgk1-like"/>
</dbReference>
<accession>A0A0F7SWA0</accession>
<evidence type="ECO:0000256" key="1">
    <source>
        <dbReference type="SAM" id="MobiDB-lite"/>
    </source>
</evidence>
<keyword evidence="2" id="KW-1133">Transmembrane helix</keyword>
<feature type="transmembrane region" description="Helical" evidence="2">
    <location>
        <begin position="273"/>
        <end position="292"/>
    </location>
</feature>
<feature type="transmembrane region" description="Helical" evidence="2">
    <location>
        <begin position="204"/>
        <end position="223"/>
    </location>
</feature>
<proteinExistence type="predicted"/>
<name>A0A0F7SWA0_PHARH</name>
<feature type="transmembrane region" description="Helical" evidence="2">
    <location>
        <begin position="135"/>
        <end position="152"/>
    </location>
</feature>
<keyword evidence="2" id="KW-0812">Transmembrane</keyword>
<organism evidence="3">
    <name type="scientific">Phaffia rhodozyma</name>
    <name type="common">Yeast</name>
    <name type="synonym">Xanthophyllomyces dendrorhous</name>
    <dbReference type="NCBI Taxonomy" id="264483"/>
    <lineage>
        <taxon>Eukaryota</taxon>
        <taxon>Fungi</taxon>
        <taxon>Dikarya</taxon>
        <taxon>Basidiomycota</taxon>
        <taxon>Agaricomycotina</taxon>
        <taxon>Tremellomycetes</taxon>
        <taxon>Cystofilobasidiales</taxon>
        <taxon>Mrakiaceae</taxon>
        <taxon>Phaffia</taxon>
    </lineage>
</organism>